<feature type="transmembrane region" description="Helical" evidence="1">
    <location>
        <begin position="129"/>
        <end position="147"/>
    </location>
</feature>
<keyword evidence="1" id="KW-0812">Transmembrane</keyword>
<keyword evidence="3" id="KW-1185">Reference proteome</keyword>
<feature type="transmembrane region" description="Helical" evidence="1">
    <location>
        <begin position="39"/>
        <end position="56"/>
    </location>
</feature>
<feature type="transmembrane region" description="Helical" evidence="1">
    <location>
        <begin position="250"/>
        <end position="270"/>
    </location>
</feature>
<evidence type="ECO:0000256" key="1">
    <source>
        <dbReference type="SAM" id="Phobius"/>
    </source>
</evidence>
<protein>
    <recommendedName>
        <fullName evidence="4">Prenyltransferase</fullName>
    </recommendedName>
</protein>
<feature type="transmembrane region" description="Helical" evidence="1">
    <location>
        <begin position="76"/>
        <end position="92"/>
    </location>
</feature>
<dbReference type="OrthoDB" id="1467772at2"/>
<dbReference type="Proteomes" id="UP000245762">
    <property type="component" value="Unassembled WGS sequence"/>
</dbReference>
<sequence length="274" mass="31274">MRTLRTIFNFYLDASIHVALAVVSLVVVTAFLLNISIDFALIGFIFCSTIVCYNFVKYGVEAKKYLIVSNGYHKNIQIFSFFSFAFAVYFLTHLSKDIWVAVMVLGLVSTLYAIPFLPKAKNLRSLGGFKIYIVAVVWVGFTALLPVLQSKTPITWDLWVLFGQRFILVLILILPFEIRDLQWDDINLKTLPQLIGTKKTSALGYLLIGLFLGLTFLKDELTQIELIARFFVAIPLAIVFLSINKMKGRYFASFWVEGIPIIWVGFFLLVNEFY</sequence>
<dbReference type="EMBL" id="QGEG01000002">
    <property type="protein sequence ID" value="PWL37969.1"/>
    <property type="molecule type" value="Genomic_DNA"/>
</dbReference>
<evidence type="ECO:0008006" key="4">
    <source>
        <dbReference type="Google" id="ProtNLM"/>
    </source>
</evidence>
<feature type="transmembrane region" description="Helical" evidence="1">
    <location>
        <begin position="159"/>
        <end position="178"/>
    </location>
</feature>
<feature type="transmembrane region" description="Helical" evidence="1">
    <location>
        <begin position="98"/>
        <end position="117"/>
    </location>
</feature>
<comment type="caution">
    <text evidence="2">The sequence shown here is derived from an EMBL/GenBank/DDBJ whole genome shotgun (WGS) entry which is preliminary data.</text>
</comment>
<feature type="transmembrane region" description="Helical" evidence="1">
    <location>
        <begin position="12"/>
        <end position="33"/>
    </location>
</feature>
<reference evidence="2 3" key="1">
    <citation type="submission" date="2018-05" db="EMBL/GenBank/DDBJ databases">
        <title>Complete genome sequence of Flagellimonas aquimarina ECD12 isolated from seaweed Ecklonia cava.</title>
        <authorList>
            <person name="Choi S."/>
            <person name="Seong C."/>
        </authorList>
    </citation>
    <scope>NUCLEOTIDE SEQUENCE [LARGE SCALE GENOMIC DNA]</scope>
    <source>
        <strain evidence="2 3">ECD12</strain>
    </source>
</reference>
<evidence type="ECO:0000313" key="2">
    <source>
        <dbReference type="EMBL" id="PWL37969.1"/>
    </source>
</evidence>
<organism evidence="2 3">
    <name type="scientific">Flagellimonas aquimarina</name>
    <dbReference type="NCBI Taxonomy" id="2201895"/>
    <lineage>
        <taxon>Bacteria</taxon>
        <taxon>Pseudomonadati</taxon>
        <taxon>Bacteroidota</taxon>
        <taxon>Flavobacteriia</taxon>
        <taxon>Flavobacteriales</taxon>
        <taxon>Flavobacteriaceae</taxon>
        <taxon>Flagellimonas</taxon>
    </lineage>
</organism>
<gene>
    <name evidence="2" type="ORF">DKG77_06670</name>
</gene>
<dbReference type="AlphaFoldDB" id="A0A316KZ40"/>
<dbReference type="RefSeq" id="WP_109661506.1">
    <property type="nucleotide sequence ID" value="NZ_QGEG01000002.1"/>
</dbReference>
<evidence type="ECO:0000313" key="3">
    <source>
        <dbReference type="Proteomes" id="UP000245762"/>
    </source>
</evidence>
<proteinExistence type="predicted"/>
<accession>A0A316KZ40</accession>
<feature type="transmembrane region" description="Helical" evidence="1">
    <location>
        <begin position="199"/>
        <end position="217"/>
    </location>
</feature>
<keyword evidence="1" id="KW-1133">Transmembrane helix</keyword>
<feature type="transmembrane region" description="Helical" evidence="1">
    <location>
        <begin position="223"/>
        <end position="243"/>
    </location>
</feature>
<keyword evidence="1" id="KW-0472">Membrane</keyword>
<name>A0A316KZ40_9FLAO</name>